<dbReference type="PROSITE" id="PS00149">
    <property type="entry name" value="SULFATASE_2"/>
    <property type="match status" value="1"/>
</dbReference>
<keyword evidence="7" id="KW-1185">Reference proteome</keyword>
<dbReference type="Proteomes" id="UP000573327">
    <property type="component" value="Unassembled WGS sequence"/>
</dbReference>
<dbReference type="GO" id="GO:0046872">
    <property type="term" value="F:metal ion binding"/>
    <property type="evidence" value="ECO:0007669"/>
    <property type="project" value="UniProtKB-KW"/>
</dbReference>
<evidence type="ECO:0000313" key="6">
    <source>
        <dbReference type="EMBL" id="MBB4944720.1"/>
    </source>
</evidence>
<comment type="caution">
    <text evidence="6">The sequence shown here is derived from an EMBL/GenBank/DDBJ whole genome shotgun (WGS) entry which is preliminary data.</text>
</comment>
<dbReference type="Pfam" id="PF00884">
    <property type="entry name" value="Sulfatase"/>
    <property type="match status" value="1"/>
</dbReference>
<accession>A0A7W7S6C7</accession>
<evidence type="ECO:0000256" key="3">
    <source>
        <dbReference type="ARBA" id="ARBA00022801"/>
    </source>
</evidence>
<organism evidence="6 7">
    <name type="scientific">Kitasatospora gansuensis</name>
    <dbReference type="NCBI Taxonomy" id="258050"/>
    <lineage>
        <taxon>Bacteria</taxon>
        <taxon>Bacillati</taxon>
        <taxon>Actinomycetota</taxon>
        <taxon>Actinomycetes</taxon>
        <taxon>Kitasatosporales</taxon>
        <taxon>Streptomycetaceae</taxon>
        <taxon>Kitasatospora</taxon>
    </lineage>
</organism>
<protein>
    <submittedName>
        <fullName evidence="6">Arylsulfatase A-like enzyme</fullName>
    </submittedName>
</protein>
<proteinExistence type="inferred from homology"/>
<dbReference type="RefSeq" id="WP_313068098.1">
    <property type="nucleotide sequence ID" value="NZ_JACHJR010000001.1"/>
</dbReference>
<evidence type="ECO:0000256" key="4">
    <source>
        <dbReference type="ARBA" id="ARBA00022837"/>
    </source>
</evidence>
<reference evidence="6 7" key="1">
    <citation type="submission" date="2020-08" db="EMBL/GenBank/DDBJ databases">
        <title>Sequencing the genomes of 1000 actinobacteria strains.</title>
        <authorList>
            <person name="Klenk H.-P."/>
        </authorList>
    </citation>
    <scope>NUCLEOTIDE SEQUENCE [LARGE SCALE GENOMIC DNA]</scope>
    <source>
        <strain evidence="6 7">DSM 44786</strain>
    </source>
</reference>
<dbReference type="InterPro" id="IPR024607">
    <property type="entry name" value="Sulfatase_CS"/>
</dbReference>
<dbReference type="InterPro" id="IPR000917">
    <property type="entry name" value="Sulfatase_N"/>
</dbReference>
<dbReference type="GO" id="GO:0004065">
    <property type="term" value="F:arylsulfatase activity"/>
    <property type="evidence" value="ECO:0007669"/>
    <property type="project" value="TreeGrafter"/>
</dbReference>
<dbReference type="InterPro" id="IPR006311">
    <property type="entry name" value="TAT_signal"/>
</dbReference>
<evidence type="ECO:0000313" key="7">
    <source>
        <dbReference type="Proteomes" id="UP000573327"/>
    </source>
</evidence>
<dbReference type="InterPro" id="IPR050738">
    <property type="entry name" value="Sulfatase"/>
</dbReference>
<dbReference type="AlphaFoldDB" id="A0A7W7S6C7"/>
<sequence length="488" mass="53828">MSTPDQKLSRRAFGGALGAGAAAAAVGLPTTAAHAEGANSRAATQEQPFRAARGRHSKRPNILFILADDMGWSDLSSYGSPEIRTPNLDRLAAQGVRFTDAYAGSATCSPTRLSLYTGRYPGRIRAGLDEPILEDATAGLDPTHPTLASLLRGSGYATAMIGKWHCGFLPDHSPTRSGWDEFFGNFAGALEYYSKLASNGKYDLYEGEVPYQDLRYYTSILTERASRYIERRHEKPWLLNLNFTTPHWPWIAEGDTEEAARLEKAVRSANTTTARLALAHLDGGSLDKYRQMVEGLDRSVGEVLDSLRRSGQERDTIVVFASDNGGERYSHTWPFNGAKSSLQEGGIRVPTIVRWPARIDARQVSREPLFTPDLTATLLEIGGARPAPAFALDGVSLAGYLLRGEDAPQRDLFWRVRGERALRRGTWKYYRADKAKNALFNGRDQLFDLSRDPSEWADHSARQPALLAELKAAWERTNAGLLPYPTPA</sequence>
<dbReference type="EMBL" id="JACHJR010000001">
    <property type="protein sequence ID" value="MBB4944720.1"/>
    <property type="molecule type" value="Genomic_DNA"/>
</dbReference>
<comment type="similarity">
    <text evidence="1">Belongs to the sulfatase family.</text>
</comment>
<dbReference type="Gene3D" id="3.40.720.10">
    <property type="entry name" value="Alkaline Phosphatase, subunit A"/>
    <property type="match status" value="1"/>
</dbReference>
<gene>
    <name evidence="6" type="ORF">F4556_000255</name>
</gene>
<dbReference type="SUPFAM" id="SSF53649">
    <property type="entry name" value="Alkaline phosphatase-like"/>
    <property type="match status" value="1"/>
</dbReference>
<keyword evidence="3" id="KW-0378">Hydrolase</keyword>
<dbReference type="PROSITE" id="PS51318">
    <property type="entry name" value="TAT"/>
    <property type="match status" value="1"/>
</dbReference>
<keyword evidence="4" id="KW-0106">Calcium</keyword>
<dbReference type="PANTHER" id="PTHR42693">
    <property type="entry name" value="ARYLSULFATASE FAMILY MEMBER"/>
    <property type="match status" value="1"/>
</dbReference>
<keyword evidence="2" id="KW-0479">Metal-binding</keyword>
<feature type="domain" description="Sulfatase N-terminal" evidence="5">
    <location>
        <begin position="60"/>
        <end position="383"/>
    </location>
</feature>
<evidence type="ECO:0000259" key="5">
    <source>
        <dbReference type="Pfam" id="PF00884"/>
    </source>
</evidence>
<evidence type="ECO:0000256" key="2">
    <source>
        <dbReference type="ARBA" id="ARBA00022723"/>
    </source>
</evidence>
<dbReference type="PANTHER" id="PTHR42693:SF33">
    <property type="entry name" value="ARYLSULFATASE"/>
    <property type="match status" value="1"/>
</dbReference>
<dbReference type="InterPro" id="IPR017850">
    <property type="entry name" value="Alkaline_phosphatase_core_sf"/>
</dbReference>
<dbReference type="Gene3D" id="3.30.1120.10">
    <property type="match status" value="1"/>
</dbReference>
<name>A0A7W7S6C7_9ACTN</name>
<evidence type="ECO:0000256" key="1">
    <source>
        <dbReference type="ARBA" id="ARBA00008779"/>
    </source>
</evidence>